<gene>
    <name evidence="1" type="ORF">FISHEDRAFT_75904</name>
</gene>
<dbReference type="EMBL" id="KN882043">
    <property type="protein sequence ID" value="KIY46058.1"/>
    <property type="molecule type" value="Genomic_DNA"/>
</dbReference>
<proteinExistence type="predicted"/>
<dbReference type="Proteomes" id="UP000054144">
    <property type="component" value="Unassembled WGS sequence"/>
</dbReference>
<name>A0A0D7A5G3_9AGAR</name>
<keyword evidence="2" id="KW-1185">Reference proteome</keyword>
<evidence type="ECO:0008006" key="3">
    <source>
        <dbReference type="Google" id="ProtNLM"/>
    </source>
</evidence>
<reference evidence="1 2" key="1">
    <citation type="journal article" date="2015" name="Fungal Genet. Biol.">
        <title>Evolution of novel wood decay mechanisms in Agaricales revealed by the genome sequences of Fistulina hepatica and Cylindrobasidium torrendii.</title>
        <authorList>
            <person name="Floudas D."/>
            <person name="Held B.W."/>
            <person name="Riley R."/>
            <person name="Nagy L.G."/>
            <person name="Koehler G."/>
            <person name="Ransdell A.S."/>
            <person name="Younus H."/>
            <person name="Chow J."/>
            <person name="Chiniquy J."/>
            <person name="Lipzen A."/>
            <person name="Tritt A."/>
            <person name="Sun H."/>
            <person name="Haridas S."/>
            <person name="LaButti K."/>
            <person name="Ohm R.A."/>
            <person name="Kues U."/>
            <person name="Blanchette R.A."/>
            <person name="Grigoriev I.V."/>
            <person name="Minto R.E."/>
            <person name="Hibbett D.S."/>
        </authorList>
    </citation>
    <scope>NUCLEOTIDE SEQUENCE [LARGE SCALE GENOMIC DNA]</scope>
    <source>
        <strain evidence="1 2">ATCC 64428</strain>
    </source>
</reference>
<organism evidence="1 2">
    <name type="scientific">Fistulina hepatica ATCC 64428</name>
    <dbReference type="NCBI Taxonomy" id="1128425"/>
    <lineage>
        <taxon>Eukaryota</taxon>
        <taxon>Fungi</taxon>
        <taxon>Dikarya</taxon>
        <taxon>Basidiomycota</taxon>
        <taxon>Agaricomycotina</taxon>
        <taxon>Agaricomycetes</taxon>
        <taxon>Agaricomycetidae</taxon>
        <taxon>Agaricales</taxon>
        <taxon>Fistulinaceae</taxon>
        <taxon>Fistulina</taxon>
    </lineage>
</organism>
<protein>
    <recommendedName>
        <fullName evidence="3">F-box domain-containing protein</fullName>
    </recommendedName>
</protein>
<evidence type="ECO:0000313" key="1">
    <source>
        <dbReference type="EMBL" id="KIY46058.1"/>
    </source>
</evidence>
<evidence type="ECO:0000313" key="2">
    <source>
        <dbReference type="Proteomes" id="UP000054144"/>
    </source>
</evidence>
<sequence length="472" mass="52819">MLGGCDTRPKLKVVIQDFPAELLAVIFTHAYPFREFRQFYRACDAELPFVPSFSIPYVCKLWHDVCFAARLHCGVDFCIAPSEVVNAYCAATHPYTIHVRVSASLEDSCPDKPLILRNCARIETISFVLDDENDFTGFEDLHMPALQTMDLSRDPQLIFGDPEVPERLFVSTPQLTSLGIDLKRFPTGTRLPWSQLRTLCIRSTVDGINDWLNCVASSCHALDTLMLVQFVEYIQIGLDPFGVEEAENINSTRILLPHLRVLFIDHSSSATADILARIDAPSLSTIALNAGRPVVTAIRTFVERSACNIQTGVLFCDHEDSDPDVARDFVDATAVKALEILCGKRGNCGAFAEMLGDLVSCGDHSKELQALSFLSKDTVACRRVIERISCQSTSDQDQDPTSTSICPSLRELRLGVSREDLRFDKLDRLSEKFEIYLSCESSLRMYFPAALQHYIRNEKQISSRRGILDFGL</sequence>
<accession>A0A0D7A5G3</accession>
<dbReference type="AlphaFoldDB" id="A0A0D7A5G3"/>